<gene>
    <name evidence="6" type="ORF">EVEC_LOCUS8079</name>
</gene>
<organism evidence="8">
    <name type="scientific">Enterobius vermicularis</name>
    <name type="common">Human pinworm</name>
    <dbReference type="NCBI Taxonomy" id="51028"/>
    <lineage>
        <taxon>Eukaryota</taxon>
        <taxon>Metazoa</taxon>
        <taxon>Ecdysozoa</taxon>
        <taxon>Nematoda</taxon>
        <taxon>Chromadorea</taxon>
        <taxon>Rhabditida</taxon>
        <taxon>Spirurina</taxon>
        <taxon>Oxyuridomorpha</taxon>
        <taxon>Oxyuroidea</taxon>
        <taxon>Oxyuridae</taxon>
        <taxon>Enterobius</taxon>
    </lineage>
</organism>
<keyword evidence="5" id="KW-0732">Signal</keyword>
<evidence type="ECO:0000256" key="1">
    <source>
        <dbReference type="ARBA" id="ARBA00004613"/>
    </source>
</evidence>
<name>A0A0N4VDB8_ENTVE</name>
<evidence type="ECO:0000313" key="6">
    <source>
        <dbReference type="EMBL" id="VDD93328.1"/>
    </source>
</evidence>
<comment type="subcellular location">
    <subcellularLocation>
        <location evidence="1">Secreted</location>
    </subcellularLocation>
</comment>
<dbReference type="WBParaSite" id="EVEC_0000859501-mRNA-1">
    <property type="protein sequence ID" value="EVEC_0000859501-mRNA-1"/>
    <property type="gene ID" value="EVEC_0000859501"/>
</dbReference>
<keyword evidence="3" id="KW-0713">Self-incompatibility</keyword>
<evidence type="ECO:0000313" key="8">
    <source>
        <dbReference type="WBParaSite" id="EVEC_0000859501-mRNA-1"/>
    </source>
</evidence>
<dbReference type="GO" id="GO:0060320">
    <property type="term" value="P:rejection of self pollen"/>
    <property type="evidence" value="ECO:0007669"/>
    <property type="project" value="UniProtKB-KW"/>
</dbReference>
<evidence type="ECO:0000256" key="3">
    <source>
        <dbReference type="ARBA" id="ARBA00022471"/>
    </source>
</evidence>
<dbReference type="Proteomes" id="UP000274131">
    <property type="component" value="Unassembled WGS sequence"/>
</dbReference>
<keyword evidence="4" id="KW-0964">Secreted</keyword>
<comment type="similarity">
    <text evidence="2">Belongs to the plant self-incompatibility (S1) protein family.</text>
</comment>
<sequence length="91" mass="10915">RLRCQSILTDLRDQFIDSNDQFQFHFHDFDFRNQHFWCDIAGLNSFYEHFDVFGGMAPKAANITWVLDDDGLYINDSANVYLSWWGWQSFH</sequence>
<dbReference type="OrthoDB" id="5777228at2759"/>
<accession>A0A0N4VDB8</accession>
<protein>
    <submittedName>
        <fullName evidence="8">S-protein homolog</fullName>
    </submittedName>
</protein>
<dbReference type="Pfam" id="PF05938">
    <property type="entry name" value="Self-incomp_S1"/>
    <property type="match status" value="1"/>
</dbReference>
<evidence type="ECO:0000256" key="5">
    <source>
        <dbReference type="ARBA" id="ARBA00022729"/>
    </source>
</evidence>
<evidence type="ECO:0000256" key="2">
    <source>
        <dbReference type="ARBA" id="ARBA00005581"/>
    </source>
</evidence>
<dbReference type="AlphaFoldDB" id="A0A0N4VDB8"/>
<dbReference type="GO" id="GO:0005576">
    <property type="term" value="C:extracellular region"/>
    <property type="evidence" value="ECO:0007669"/>
    <property type="project" value="UniProtKB-SubCell"/>
</dbReference>
<evidence type="ECO:0000313" key="7">
    <source>
        <dbReference type="Proteomes" id="UP000274131"/>
    </source>
</evidence>
<dbReference type="EMBL" id="UXUI01009251">
    <property type="protein sequence ID" value="VDD93328.1"/>
    <property type="molecule type" value="Genomic_DNA"/>
</dbReference>
<evidence type="ECO:0000256" key="4">
    <source>
        <dbReference type="ARBA" id="ARBA00022525"/>
    </source>
</evidence>
<reference evidence="8" key="1">
    <citation type="submission" date="2017-02" db="UniProtKB">
        <authorList>
            <consortium name="WormBaseParasite"/>
        </authorList>
    </citation>
    <scope>IDENTIFICATION</scope>
</reference>
<keyword evidence="7" id="KW-1185">Reference proteome</keyword>
<dbReference type="InterPro" id="IPR010264">
    <property type="entry name" value="Self-incomp_S1"/>
</dbReference>
<proteinExistence type="inferred from homology"/>
<reference evidence="6 7" key="2">
    <citation type="submission" date="2018-10" db="EMBL/GenBank/DDBJ databases">
        <authorList>
            <consortium name="Pathogen Informatics"/>
        </authorList>
    </citation>
    <scope>NUCLEOTIDE SEQUENCE [LARGE SCALE GENOMIC DNA]</scope>
</reference>